<sequence length="42" mass="4860">MGGIDPRNNAISWSTSYDMTLNKFPDSYEFLESFIYSIIHKA</sequence>
<reference evidence="1 2" key="1">
    <citation type="submission" date="2015-01" db="EMBL/GenBank/DDBJ databases">
        <title>Genome Sequencing of Rickettsiales.</title>
        <authorList>
            <person name="Daugherty S.C."/>
            <person name="Su Q."/>
            <person name="Abolude K."/>
            <person name="Beier-Sexton M."/>
            <person name="Carlyon J.A."/>
            <person name="Carter R."/>
            <person name="Day N.P."/>
            <person name="Dumler S.J."/>
            <person name="Dyachenko V."/>
            <person name="Godinez A."/>
            <person name="Kurtti T.J."/>
            <person name="Lichay M."/>
            <person name="Mullins K.E."/>
            <person name="Ott S."/>
            <person name="Pappas-Brown V."/>
            <person name="Paris D.H."/>
            <person name="Patel P."/>
            <person name="Richards A.L."/>
            <person name="Sadzewicz L."/>
            <person name="Sears K."/>
            <person name="Seidman D."/>
            <person name="Sengamalay N."/>
            <person name="Stenos J."/>
            <person name="Tallon L.J."/>
            <person name="Vincent G."/>
            <person name="Fraser C.M."/>
            <person name="Munderloh U."/>
            <person name="Dunning-Hotopp J.C."/>
        </authorList>
    </citation>
    <scope>NUCLEOTIDE SEQUENCE [LARGE SCALE GENOMIC DNA]</scope>
    <source>
        <strain evidence="1 2">Pedreira</strain>
    </source>
</reference>
<name>A0A0F3MQZ6_RICFI</name>
<dbReference type="EMBL" id="LANQ01000001">
    <property type="protein sequence ID" value="KJV58198.1"/>
    <property type="molecule type" value="Genomic_DNA"/>
</dbReference>
<organism evidence="1 2">
    <name type="scientific">Rickettsia felis str. Pedreira</name>
    <dbReference type="NCBI Taxonomy" id="1359196"/>
    <lineage>
        <taxon>Bacteria</taxon>
        <taxon>Pseudomonadati</taxon>
        <taxon>Pseudomonadota</taxon>
        <taxon>Alphaproteobacteria</taxon>
        <taxon>Rickettsiales</taxon>
        <taxon>Rickettsiaceae</taxon>
        <taxon>Rickettsieae</taxon>
        <taxon>Rickettsia</taxon>
        <taxon>spotted fever group</taxon>
    </lineage>
</organism>
<gene>
    <name evidence="1" type="ORF">RFEPED_0573</name>
</gene>
<dbReference type="Proteomes" id="UP000033475">
    <property type="component" value="Unassembled WGS sequence"/>
</dbReference>
<evidence type="ECO:0000313" key="2">
    <source>
        <dbReference type="Proteomes" id="UP000033475"/>
    </source>
</evidence>
<dbReference type="AlphaFoldDB" id="A0A0F3MQZ6"/>
<proteinExistence type="predicted"/>
<evidence type="ECO:0000313" key="1">
    <source>
        <dbReference type="EMBL" id="KJV58198.1"/>
    </source>
</evidence>
<comment type="caution">
    <text evidence="1">The sequence shown here is derived from an EMBL/GenBank/DDBJ whole genome shotgun (WGS) entry which is preliminary data.</text>
</comment>
<dbReference type="PATRIC" id="fig|1359196.3.peg.558"/>
<accession>A0A0F3MQZ6</accession>
<protein>
    <submittedName>
        <fullName evidence="1">Uncharacterized protein</fullName>
    </submittedName>
</protein>